<evidence type="ECO:0000256" key="1">
    <source>
        <dbReference type="SAM" id="SignalP"/>
    </source>
</evidence>
<name>A0A4R0XG53_9BURK</name>
<dbReference type="Proteomes" id="UP000294200">
    <property type="component" value="Unassembled WGS sequence"/>
</dbReference>
<comment type="caution">
    <text evidence="2">The sequence shown here is derived from an EMBL/GenBank/DDBJ whole genome shotgun (WGS) entry which is preliminary data.</text>
</comment>
<organism evidence="2 3">
    <name type="scientific">Paraburkholderia steynii</name>
    <dbReference type="NCBI Taxonomy" id="1245441"/>
    <lineage>
        <taxon>Bacteria</taxon>
        <taxon>Pseudomonadati</taxon>
        <taxon>Pseudomonadota</taxon>
        <taxon>Betaproteobacteria</taxon>
        <taxon>Burkholderiales</taxon>
        <taxon>Burkholderiaceae</taxon>
        <taxon>Paraburkholderia</taxon>
    </lineage>
</organism>
<sequence length="118" mass="12489">MNVLQPFIRVVLIVLTAFSGSANTAAEHTFNETIALDPARSWAKAKAPSRRSSIGGASRFSVLDYPKMIDMSGSTTDIFLDVLGSTPPRVDLHASMQHTAFGVGSYALSALGYSAPAD</sequence>
<protein>
    <submittedName>
        <fullName evidence="2">Uncharacterized protein</fullName>
    </submittedName>
</protein>
<feature type="chain" id="PRO_5020559510" evidence="1">
    <location>
        <begin position="25"/>
        <end position="118"/>
    </location>
</feature>
<reference evidence="2 3" key="1">
    <citation type="submission" date="2017-02" db="EMBL/GenBank/DDBJ databases">
        <title>Paraburkholderia sophoroidis sp. nov. and Paraburkholderia steynii sp. nov. rhizobial symbionts of the fynbos legume Hypocalyptus sophoroides.</title>
        <authorList>
            <person name="Steenkamp E.T."/>
            <person name="Beukes C.W."/>
            <person name="Van Zyl E."/>
            <person name="Avontuur J."/>
            <person name="Chan W.Y."/>
            <person name="Hassen A."/>
            <person name="Palmer M."/>
            <person name="Mthombeni L."/>
            <person name="Phalane F."/>
            <person name="Sereme K."/>
            <person name="Venter S.N."/>
        </authorList>
    </citation>
    <scope>NUCLEOTIDE SEQUENCE [LARGE SCALE GENOMIC DNA]</scope>
    <source>
        <strain evidence="2 3">HC1.1ba</strain>
    </source>
</reference>
<dbReference type="EMBL" id="MWML01000133">
    <property type="protein sequence ID" value="TCG05979.1"/>
    <property type="molecule type" value="Genomic_DNA"/>
</dbReference>
<proteinExistence type="predicted"/>
<keyword evidence="3" id="KW-1185">Reference proteome</keyword>
<gene>
    <name evidence="2" type="ORF">BZM27_29715</name>
</gene>
<accession>A0A4R0XG53</accession>
<keyword evidence="1" id="KW-0732">Signal</keyword>
<evidence type="ECO:0000313" key="2">
    <source>
        <dbReference type="EMBL" id="TCG05979.1"/>
    </source>
</evidence>
<feature type="signal peptide" evidence="1">
    <location>
        <begin position="1"/>
        <end position="24"/>
    </location>
</feature>
<evidence type="ECO:0000313" key="3">
    <source>
        <dbReference type="Proteomes" id="UP000294200"/>
    </source>
</evidence>
<dbReference type="AlphaFoldDB" id="A0A4R0XG53"/>